<sequence>MRHFFPVSTDVVGAVPTSMPPSCVSSVSLWPPPGMEYAHRIFFDGATASALGSIGVVVTDDHGTILQAFARQYPNTTDSLIIEALALRDAIMLCSQQHWRMGVFLGDAKTLIDLCNNGVVQDARIGAILLEIRHLLRSQDSFQVRFVGRDRNRAAHLVARHALLVSPYLFLRTLLVGYVLDNFVLFVPLN</sequence>
<reference evidence="2 3" key="1">
    <citation type="submission" date="2024-04" db="EMBL/GenBank/DDBJ databases">
        <authorList>
            <person name="Fracassetti M."/>
        </authorList>
    </citation>
    <scope>NUCLEOTIDE SEQUENCE [LARGE SCALE GENOMIC DNA]</scope>
</reference>
<evidence type="ECO:0000313" key="2">
    <source>
        <dbReference type="EMBL" id="CAL1358641.1"/>
    </source>
</evidence>
<protein>
    <recommendedName>
        <fullName evidence="1">RNase H type-1 domain-containing protein</fullName>
    </recommendedName>
</protein>
<dbReference type="Gene3D" id="3.30.420.10">
    <property type="entry name" value="Ribonuclease H-like superfamily/Ribonuclease H"/>
    <property type="match status" value="1"/>
</dbReference>
<dbReference type="GO" id="GO:0004523">
    <property type="term" value="F:RNA-DNA hybrid ribonuclease activity"/>
    <property type="evidence" value="ECO:0007669"/>
    <property type="project" value="InterPro"/>
</dbReference>
<name>A0AAV2CRF9_9ROSI</name>
<dbReference type="GO" id="GO:0003676">
    <property type="term" value="F:nucleic acid binding"/>
    <property type="evidence" value="ECO:0007669"/>
    <property type="project" value="InterPro"/>
</dbReference>
<evidence type="ECO:0000313" key="3">
    <source>
        <dbReference type="Proteomes" id="UP001497516"/>
    </source>
</evidence>
<dbReference type="InterPro" id="IPR036397">
    <property type="entry name" value="RNaseH_sf"/>
</dbReference>
<dbReference type="Pfam" id="PF13456">
    <property type="entry name" value="RVT_3"/>
    <property type="match status" value="1"/>
</dbReference>
<dbReference type="InterPro" id="IPR002156">
    <property type="entry name" value="RNaseH_domain"/>
</dbReference>
<feature type="domain" description="RNase H type-1" evidence="1">
    <location>
        <begin position="43"/>
        <end position="162"/>
    </location>
</feature>
<dbReference type="PANTHER" id="PTHR47074:SF11">
    <property type="entry name" value="REVERSE TRANSCRIPTASE-LIKE PROTEIN"/>
    <property type="match status" value="1"/>
</dbReference>
<gene>
    <name evidence="2" type="ORF">LTRI10_LOCUS6181</name>
</gene>
<dbReference type="Proteomes" id="UP001497516">
    <property type="component" value="Chromosome 10"/>
</dbReference>
<dbReference type="PANTHER" id="PTHR47074">
    <property type="entry name" value="BNAC02G40300D PROTEIN"/>
    <property type="match status" value="1"/>
</dbReference>
<organism evidence="2 3">
    <name type="scientific">Linum trigynum</name>
    <dbReference type="NCBI Taxonomy" id="586398"/>
    <lineage>
        <taxon>Eukaryota</taxon>
        <taxon>Viridiplantae</taxon>
        <taxon>Streptophyta</taxon>
        <taxon>Embryophyta</taxon>
        <taxon>Tracheophyta</taxon>
        <taxon>Spermatophyta</taxon>
        <taxon>Magnoliopsida</taxon>
        <taxon>eudicotyledons</taxon>
        <taxon>Gunneridae</taxon>
        <taxon>Pentapetalae</taxon>
        <taxon>rosids</taxon>
        <taxon>fabids</taxon>
        <taxon>Malpighiales</taxon>
        <taxon>Linaceae</taxon>
        <taxon>Linum</taxon>
    </lineage>
</organism>
<keyword evidence="3" id="KW-1185">Reference proteome</keyword>
<dbReference type="EMBL" id="OZ034814">
    <property type="protein sequence ID" value="CAL1358641.1"/>
    <property type="molecule type" value="Genomic_DNA"/>
</dbReference>
<evidence type="ECO:0000259" key="1">
    <source>
        <dbReference type="Pfam" id="PF13456"/>
    </source>
</evidence>
<dbReference type="SUPFAM" id="SSF53098">
    <property type="entry name" value="Ribonuclease H-like"/>
    <property type="match status" value="1"/>
</dbReference>
<dbReference type="InterPro" id="IPR044730">
    <property type="entry name" value="RNase_H-like_dom_plant"/>
</dbReference>
<dbReference type="AlphaFoldDB" id="A0AAV2CRF9"/>
<proteinExistence type="predicted"/>
<dbReference type="CDD" id="cd06222">
    <property type="entry name" value="RNase_H_like"/>
    <property type="match status" value="1"/>
</dbReference>
<dbReference type="InterPro" id="IPR012337">
    <property type="entry name" value="RNaseH-like_sf"/>
</dbReference>
<accession>A0AAV2CRF9</accession>
<dbReference type="InterPro" id="IPR052929">
    <property type="entry name" value="RNase_H-like_EbsB-rel"/>
</dbReference>